<dbReference type="CDD" id="cd22907">
    <property type="entry name" value="HFD_NFYB"/>
    <property type="match status" value="1"/>
</dbReference>
<keyword evidence="10" id="KW-0413">Isomerase</keyword>
<evidence type="ECO:0000256" key="11">
    <source>
        <dbReference type="ARBA" id="ARBA00023242"/>
    </source>
</evidence>
<dbReference type="PROSITE" id="PS01074">
    <property type="entry name" value="TERPENE_SYNTHASES"/>
    <property type="match status" value="1"/>
</dbReference>
<dbReference type="Pfam" id="PF13243">
    <property type="entry name" value="SQHop_cyclase_C"/>
    <property type="match status" value="1"/>
</dbReference>
<dbReference type="PANTHER" id="PTHR11764">
    <property type="entry name" value="TERPENE CYCLASE/MUTASE FAMILY MEMBER"/>
    <property type="match status" value="1"/>
</dbReference>
<dbReference type="InterPro" id="IPR032696">
    <property type="entry name" value="SQ_cyclase_C"/>
</dbReference>
<evidence type="ECO:0000313" key="16">
    <source>
        <dbReference type="Proteomes" id="UP000634136"/>
    </source>
</evidence>
<reference evidence="15" key="1">
    <citation type="submission" date="2020-09" db="EMBL/GenBank/DDBJ databases">
        <title>Genome-Enabled Discovery of Anthraquinone Biosynthesis in Senna tora.</title>
        <authorList>
            <person name="Kang S.-H."/>
            <person name="Pandey R.P."/>
            <person name="Lee C.-M."/>
            <person name="Sim J.-S."/>
            <person name="Jeong J.-T."/>
            <person name="Choi B.-S."/>
            <person name="Jung M."/>
            <person name="Ginzburg D."/>
            <person name="Zhao K."/>
            <person name="Won S.Y."/>
            <person name="Oh T.-J."/>
            <person name="Yu Y."/>
            <person name="Kim N.-H."/>
            <person name="Lee O.R."/>
            <person name="Lee T.-H."/>
            <person name="Bashyal P."/>
            <person name="Kim T.-S."/>
            <person name="Lee W.-H."/>
            <person name="Kawkins C."/>
            <person name="Kim C.-K."/>
            <person name="Kim J.S."/>
            <person name="Ahn B.O."/>
            <person name="Rhee S.Y."/>
            <person name="Sohng J.K."/>
        </authorList>
    </citation>
    <scope>NUCLEOTIDE SEQUENCE</scope>
    <source>
        <tissue evidence="15">Leaf</tissue>
    </source>
</reference>
<protein>
    <submittedName>
        <fullName evidence="15">Beta-amyrin synthase</fullName>
    </submittedName>
</protein>
<dbReference type="GO" id="GO:0005634">
    <property type="term" value="C:nucleus"/>
    <property type="evidence" value="ECO:0007669"/>
    <property type="project" value="UniProtKB-SubCell"/>
</dbReference>
<evidence type="ECO:0000256" key="12">
    <source>
        <dbReference type="SAM" id="MobiDB-lite"/>
    </source>
</evidence>
<evidence type="ECO:0000259" key="13">
    <source>
        <dbReference type="Pfam" id="PF00808"/>
    </source>
</evidence>
<evidence type="ECO:0000256" key="5">
    <source>
        <dbReference type="ARBA" id="ARBA00022737"/>
    </source>
</evidence>
<accession>A0A834T4F7</accession>
<dbReference type="FunFam" id="1.10.20.10:FF:000049">
    <property type="entry name" value="Nuclear transcription factor Y subunit B-6"/>
    <property type="match status" value="1"/>
</dbReference>
<proteinExistence type="inferred from homology"/>
<dbReference type="InterPro" id="IPR002365">
    <property type="entry name" value="Terpene_synthase_CS"/>
</dbReference>
<dbReference type="GO" id="GO:0003677">
    <property type="term" value="F:DNA binding"/>
    <property type="evidence" value="ECO:0007669"/>
    <property type="project" value="UniProtKB-KW"/>
</dbReference>
<dbReference type="InterPro" id="IPR008930">
    <property type="entry name" value="Terpenoid_cyclase/PrenylTrfase"/>
</dbReference>
<keyword evidence="6" id="KW-0805">Transcription regulation</keyword>
<keyword evidence="9" id="KW-0804">Transcription</keyword>
<name>A0A834T4F7_9FABA</name>
<evidence type="ECO:0000256" key="9">
    <source>
        <dbReference type="ARBA" id="ARBA00023163"/>
    </source>
</evidence>
<comment type="similarity">
    <text evidence="3">Belongs to the terpene cyclase/mutase family.</text>
</comment>
<evidence type="ECO:0000256" key="4">
    <source>
        <dbReference type="ARBA" id="ARBA00022682"/>
    </source>
</evidence>
<evidence type="ECO:0000256" key="10">
    <source>
        <dbReference type="ARBA" id="ARBA00023235"/>
    </source>
</evidence>
<gene>
    <name evidence="15" type="ORF">G2W53_029947</name>
</gene>
<dbReference type="OrthoDB" id="21502at2759"/>
<dbReference type="GO" id="GO:0042300">
    <property type="term" value="F:beta-amyrin synthase activity"/>
    <property type="evidence" value="ECO:0007669"/>
    <property type="project" value="TreeGrafter"/>
</dbReference>
<dbReference type="GO" id="GO:0016104">
    <property type="term" value="P:triterpenoid biosynthetic process"/>
    <property type="evidence" value="ECO:0007669"/>
    <property type="project" value="InterPro"/>
</dbReference>
<dbReference type="PANTHER" id="PTHR11764:SF58">
    <property type="entry name" value="BETA-AMYRIN SYNTHASE-RELATED"/>
    <property type="match status" value="1"/>
</dbReference>
<dbReference type="InterPro" id="IPR003958">
    <property type="entry name" value="CBFA_NFYB_domain"/>
</dbReference>
<dbReference type="GO" id="GO:0005811">
    <property type="term" value="C:lipid droplet"/>
    <property type="evidence" value="ECO:0007669"/>
    <property type="project" value="InterPro"/>
</dbReference>
<dbReference type="PRINTS" id="PR00615">
    <property type="entry name" value="CCAATSUBUNTA"/>
</dbReference>
<evidence type="ECO:0000256" key="3">
    <source>
        <dbReference type="ARBA" id="ARBA00009755"/>
    </source>
</evidence>
<evidence type="ECO:0000256" key="1">
    <source>
        <dbReference type="ARBA" id="ARBA00004123"/>
    </source>
</evidence>
<dbReference type="EMBL" id="JAAIUW010000009">
    <property type="protein sequence ID" value="KAF7815978.1"/>
    <property type="molecule type" value="Genomic_DNA"/>
</dbReference>
<evidence type="ECO:0000256" key="7">
    <source>
        <dbReference type="ARBA" id="ARBA00023125"/>
    </source>
</evidence>
<dbReference type="InterPro" id="IPR018333">
    <property type="entry name" value="Squalene_cyclase"/>
</dbReference>
<dbReference type="GO" id="GO:0009738">
    <property type="term" value="P:abscisic acid-activated signaling pathway"/>
    <property type="evidence" value="ECO:0007669"/>
    <property type="project" value="UniProtKB-KW"/>
</dbReference>
<dbReference type="AlphaFoldDB" id="A0A834T4F7"/>
<sequence length="572" mass="64040">MWRLKIGGDGKKNPYIFSTNNFVGRQTWEFDAEGGSHEERSEVEAARHNFYANRFHNKACADLLWRFQILGVFEWSGNNPMPPEFWLFPSFLPMHPDPNGDAFKKHLARIPDYLWISEDGMTMQSFGSQSWDAGLVIQALLATELIEEIAPTLARAHYFIKESQVKDNPSGDFKSMFRHISKGSWTFSDQDHGWQLSDGTAEALKCCLLLSKLPPELVGEKMEPERLYDAVNILLSFQVLNPLEFLEEIVLEREFVECTGSSIQALILFSEQYPEHRKKEIEKFIGKAIKYLEDTQKDDGSWYGNWGVCFIYGTFFALGGLAAAGKTYDNCDTIRKAVHFLLTTQCFNFLKAEDEGGDRGTPTPTHPNNNTGDPHAAVSAADDQPQQRVQVREQDQYMPIANVIRIMRRILPPHGKISDDAKETVQECVSEFISFITSEANQRCRHEQRKTVTAEDLLWAIGRLGFDDYVGPLSLFLARYRDFDGNGNGNRSASASASSAASAVVRGQRLMIAPPHFAPPAPAAPPAPLARQHYGAGYPEGPYPMGGYYMGNGSGSGSSSGSPANYDPYHRY</sequence>
<feature type="region of interest" description="Disordered" evidence="12">
    <location>
        <begin position="355"/>
        <end position="384"/>
    </location>
</feature>
<evidence type="ECO:0000256" key="6">
    <source>
        <dbReference type="ARBA" id="ARBA00023015"/>
    </source>
</evidence>
<evidence type="ECO:0000259" key="14">
    <source>
        <dbReference type="Pfam" id="PF13243"/>
    </source>
</evidence>
<feature type="domain" description="Squalene cyclase C-terminal" evidence="14">
    <location>
        <begin position="275"/>
        <end position="345"/>
    </location>
</feature>
<keyword evidence="8" id="KW-0010">Activator</keyword>
<comment type="similarity">
    <text evidence="2">Belongs to the NFYB/HAP3 subunit family.</text>
</comment>
<keyword evidence="7" id="KW-0238">DNA-binding</keyword>
<feature type="compositionally biased region" description="Low complexity" evidence="12">
    <location>
        <begin position="361"/>
        <end position="371"/>
    </location>
</feature>
<feature type="domain" description="Transcription factor CBF/NF-Y/archaeal histone" evidence="13">
    <location>
        <begin position="398"/>
        <end position="461"/>
    </location>
</feature>
<dbReference type="GO" id="GO:0046982">
    <property type="term" value="F:protein heterodimerization activity"/>
    <property type="evidence" value="ECO:0007669"/>
    <property type="project" value="InterPro"/>
</dbReference>
<dbReference type="Proteomes" id="UP000634136">
    <property type="component" value="Unassembled WGS sequence"/>
</dbReference>
<keyword evidence="11" id="KW-0539">Nucleus</keyword>
<dbReference type="Pfam" id="PF00808">
    <property type="entry name" value="CBFD_NFYB_HMF"/>
    <property type="match status" value="1"/>
</dbReference>
<dbReference type="InterPro" id="IPR009072">
    <property type="entry name" value="Histone-fold"/>
</dbReference>
<comment type="caution">
    <text evidence="15">The sequence shown here is derived from an EMBL/GenBank/DDBJ whole genome shotgun (WGS) entry which is preliminary data.</text>
</comment>
<evidence type="ECO:0000313" key="15">
    <source>
        <dbReference type="EMBL" id="KAF7815978.1"/>
    </source>
</evidence>
<organism evidence="15 16">
    <name type="scientific">Senna tora</name>
    <dbReference type="NCBI Taxonomy" id="362788"/>
    <lineage>
        <taxon>Eukaryota</taxon>
        <taxon>Viridiplantae</taxon>
        <taxon>Streptophyta</taxon>
        <taxon>Embryophyta</taxon>
        <taxon>Tracheophyta</taxon>
        <taxon>Spermatophyta</taxon>
        <taxon>Magnoliopsida</taxon>
        <taxon>eudicotyledons</taxon>
        <taxon>Gunneridae</taxon>
        <taxon>Pentapetalae</taxon>
        <taxon>rosids</taxon>
        <taxon>fabids</taxon>
        <taxon>Fabales</taxon>
        <taxon>Fabaceae</taxon>
        <taxon>Caesalpinioideae</taxon>
        <taxon>Cassia clade</taxon>
        <taxon>Senna</taxon>
    </lineage>
</organism>
<dbReference type="GO" id="GO:0006355">
    <property type="term" value="P:regulation of DNA-templated transcription"/>
    <property type="evidence" value="ECO:0007669"/>
    <property type="project" value="UniProtKB-ARBA"/>
</dbReference>
<dbReference type="Gene3D" id="1.10.20.10">
    <property type="entry name" value="Histone, subunit A"/>
    <property type="match status" value="1"/>
</dbReference>
<comment type="subcellular location">
    <subcellularLocation>
        <location evidence="1">Nucleus</location>
    </subcellularLocation>
</comment>
<keyword evidence="5" id="KW-0677">Repeat</keyword>
<keyword evidence="4" id="KW-0938">Abscisic acid signaling pathway</keyword>
<evidence type="ECO:0000256" key="2">
    <source>
        <dbReference type="ARBA" id="ARBA00009053"/>
    </source>
</evidence>
<dbReference type="SUPFAM" id="SSF47113">
    <property type="entry name" value="Histone-fold"/>
    <property type="match status" value="1"/>
</dbReference>
<dbReference type="SUPFAM" id="SSF48239">
    <property type="entry name" value="Terpenoid cyclases/Protein prenyltransferases"/>
    <property type="match status" value="2"/>
</dbReference>
<evidence type="ECO:0000256" key="8">
    <source>
        <dbReference type="ARBA" id="ARBA00023159"/>
    </source>
</evidence>
<keyword evidence="16" id="KW-1185">Reference proteome</keyword>
<dbReference type="Gene3D" id="1.50.10.20">
    <property type="match status" value="2"/>
</dbReference>